<reference evidence="5" key="1">
    <citation type="submission" date="2020-05" db="EMBL/GenBank/DDBJ databases">
        <authorList>
            <person name="Chiriac C."/>
            <person name="Salcher M."/>
            <person name="Ghai R."/>
            <person name="Kavagutti S V."/>
        </authorList>
    </citation>
    <scope>NUCLEOTIDE SEQUENCE</scope>
</reference>
<protein>
    <submittedName>
        <fullName evidence="5">Unannotated protein</fullName>
    </submittedName>
</protein>
<dbReference type="Gene3D" id="3.10.20.340">
    <property type="entry name" value="ArgJ beta chain, C-terminal domain"/>
    <property type="match status" value="1"/>
</dbReference>
<dbReference type="EMBL" id="CAFBMX010000009">
    <property type="protein sequence ID" value="CAB4939738.1"/>
    <property type="molecule type" value="Genomic_DNA"/>
</dbReference>
<dbReference type="InterPro" id="IPR002813">
    <property type="entry name" value="Arg_biosynth_ArgJ"/>
</dbReference>
<dbReference type="HAMAP" id="MF_01106">
    <property type="entry name" value="ArgJ"/>
    <property type="match status" value="1"/>
</dbReference>
<dbReference type="SUPFAM" id="SSF56266">
    <property type="entry name" value="DmpA/ArgJ-like"/>
    <property type="match status" value="1"/>
</dbReference>
<accession>A0A6J7J8S3</accession>
<dbReference type="GO" id="GO:0004042">
    <property type="term" value="F:L-glutamate N-acetyltransferase activity"/>
    <property type="evidence" value="ECO:0007669"/>
    <property type="project" value="TreeGrafter"/>
</dbReference>
<dbReference type="AlphaFoldDB" id="A0A6J7J8S3"/>
<proteinExistence type="inferred from homology"/>
<dbReference type="GO" id="GO:0006592">
    <property type="term" value="P:ornithine biosynthetic process"/>
    <property type="evidence" value="ECO:0007669"/>
    <property type="project" value="TreeGrafter"/>
</dbReference>
<dbReference type="PANTHER" id="PTHR23100">
    <property type="entry name" value="ARGININE BIOSYNTHESIS BIFUNCTIONAL PROTEIN ARGJ"/>
    <property type="match status" value="1"/>
</dbReference>
<dbReference type="GO" id="GO:0004358">
    <property type="term" value="F:L-glutamate N-acetyltransferase activity, acting on acetyl-L-ornithine as donor"/>
    <property type="evidence" value="ECO:0007669"/>
    <property type="project" value="InterPro"/>
</dbReference>
<dbReference type="InterPro" id="IPR016117">
    <property type="entry name" value="ArgJ-like_dom_sf"/>
</dbReference>
<dbReference type="NCBIfam" id="NF003802">
    <property type="entry name" value="PRK05388.1"/>
    <property type="match status" value="1"/>
</dbReference>
<sequence length="421" mass="43481">MSFGGGKAPGFSARWVPLPEGVVLAPDPDVLPAGFRAGGVAAGIKPSGGTDVGLIVCDAPDVTSAARFTRSGTQAAPVLITRERCKLDAIRAIVVNSGNANAATGSQGYQEAARMQGAAAMTVGVPEDQVAVCSTGVIGVQLDGTKVVSGLTAVRPQLRADGIADLQRAIMTTDLFEKRASLEVTLPSGPVVRLAAQAKGAGMIQPSFATMLCFVQTDAALSAQTADLLLGVCVQRSFDRISVDGQLSTNDTAILQASGASGVTIEPESADELRFGEALDALLRHLALLIVRDGEGSRRIGRVTVRGGHGPNVERAARAVANSPLVKTALHGGDPNWGRIVQAVGMALVDTAPLPVDVSIEGVQVCVAGEAIPFDEGDLAARVEGDDVEYTIGLPGDGFETEVFFSDLGHEYIRINAEYTT</sequence>
<dbReference type="NCBIfam" id="TIGR00120">
    <property type="entry name" value="ArgJ"/>
    <property type="match status" value="1"/>
</dbReference>
<dbReference type="PANTHER" id="PTHR23100:SF0">
    <property type="entry name" value="ARGININE BIOSYNTHESIS BIFUNCTIONAL PROTEIN ARGJ, MITOCHONDRIAL"/>
    <property type="match status" value="1"/>
</dbReference>
<keyword evidence="3" id="KW-0068">Autocatalytic cleavage</keyword>
<comment type="similarity">
    <text evidence="1">Belongs to the ArgJ family.</text>
</comment>
<keyword evidence="2" id="KW-0808">Transferase</keyword>
<evidence type="ECO:0000256" key="3">
    <source>
        <dbReference type="ARBA" id="ARBA00022813"/>
    </source>
</evidence>
<gene>
    <name evidence="5" type="ORF">UFOPK3674_01745</name>
</gene>
<organism evidence="5">
    <name type="scientific">freshwater metagenome</name>
    <dbReference type="NCBI Taxonomy" id="449393"/>
    <lineage>
        <taxon>unclassified sequences</taxon>
        <taxon>metagenomes</taxon>
        <taxon>ecological metagenomes</taxon>
    </lineage>
</organism>
<evidence type="ECO:0000256" key="2">
    <source>
        <dbReference type="ARBA" id="ARBA00022679"/>
    </source>
</evidence>
<keyword evidence="4" id="KW-0012">Acyltransferase</keyword>
<dbReference type="Pfam" id="PF01960">
    <property type="entry name" value="ArgJ"/>
    <property type="match status" value="1"/>
</dbReference>
<name>A0A6J7J8S3_9ZZZZ</name>
<dbReference type="GO" id="GO:0006526">
    <property type="term" value="P:L-arginine biosynthetic process"/>
    <property type="evidence" value="ECO:0007669"/>
    <property type="project" value="InterPro"/>
</dbReference>
<dbReference type="CDD" id="cd02152">
    <property type="entry name" value="OAT"/>
    <property type="match status" value="1"/>
</dbReference>
<evidence type="ECO:0000256" key="1">
    <source>
        <dbReference type="ARBA" id="ARBA00006774"/>
    </source>
</evidence>
<dbReference type="InterPro" id="IPR042195">
    <property type="entry name" value="ArgJ_beta_C"/>
</dbReference>
<dbReference type="Gene3D" id="3.60.70.12">
    <property type="entry name" value="L-amino peptidase D-ALA esterase/amidase"/>
    <property type="match status" value="1"/>
</dbReference>
<evidence type="ECO:0000313" key="5">
    <source>
        <dbReference type="EMBL" id="CAB4939738.1"/>
    </source>
</evidence>
<evidence type="ECO:0000256" key="4">
    <source>
        <dbReference type="ARBA" id="ARBA00023315"/>
    </source>
</evidence>